<evidence type="ECO:0000313" key="4">
    <source>
        <dbReference type="EMBL" id="KAK5708025.1"/>
    </source>
</evidence>
<evidence type="ECO:0000256" key="1">
    <source>
        <dbReference type="SAM" id="Coils"/>
    </source>
</evidence>
<accession>A0AAN7WJT9</accession>
<feature type="transmembrane region" description="Helical" evidence="3">
    <location>
        <begin position="272"/>
        <end position="295"/>
    </location>
</feature>
<comment type="caution">
    <text evidence="4">The sequence shown here is derived from an EMBL/GenBank/DDBJ whole genome shotgun (WGS) entry which is preliminary data.</text>
</comment>
<keyword evidence="3" id="KW-0812">Transmembrane</keyword>
<feature type="compositionally biased region" description="Low complexity" evidence="2">
    <location>
        <begin position="1184"/>
        <end position="1193"/>
    </location>
</feature>
<dbReference type="AlphaFoldDB" id="A0AAN7WJT9"/>
<gene>
    <name evidence="4" type="ORF">LTR97_000565</name>
</gene>
<feature type="transmembrane region" description="Helical" evidence="3">
    <location>
        <begin position="196"/>
        <end position="216"/>
    </location>
</feature>
<dbReference type="InterPro" id="IPR032710">
    <property type="entry name" value="NTF2-like_dom_sf"/>
</dbReference>
<feature type="coiled-coil region" evidence="1">
    <location>
        <begin position="513"/>
        <end position="587"/>
    </location>
</feature>
<dbReference type="EMBL" id="JAVRQU010000001">
    <property type="protein sequence ID" value="KAK5708025.1"/>
    <property type="molecule type" value="Genomic_DNA"/>
</dbReference>
<dbReference type="PANTHER" id="PTHR39401:SF1">
    <property type="entry name" value="SNOAL-LIKE DOMAIN-CONTAINING PROTEIN"/>
    <property type="match status" value="1"/>
</dbReference>
<dbReference type="PANTHER" id="PTHR39401">
    <property type="entry name" value="SNOAL-LIKE DOMAIN-CONTAINING PROTEIN"/>
    <property type="match status" value="1"/>
</dbReference>
<feature type="compositionally biased region" description="Acidic residues" evidence="2">
    <location>
        <begin position="1170"/>
        <end position="1183"/>
    </location>
</feature>
<evidence type="ECO:0008006" key="6">
    <source>
        <dbReference type="Google" id="ProtNLM"/>
    </source>
</evidence>
<evidence type="ECO:0000256" key="2">
    <source>
        <dbReference type="SAM" id="MobiDB-lite"/>
    </source>
</evidence>
<feature type="region of interest" description="Disordered" evidence="2">
    <location>
        <begin position="218"/>
        <end position="239"/>
    </location>
</feature>
<proteinExistence type="predicted"/>
<protein>
    <recommendedName>
        <fullName evidence="6">SnoaL-like domain-containing protein</fullName>
    </recommendedName>
</protein>
<evidence type="ECO:0000313" key="5">
    <source>
        <dbReference type="Proteomes" id="UP001310594"/>
    </source>
</evidence>
<dbReference type="Gene3D" id="3.10.450.50">
    <property type="match status" value="1"/>
</dbReference>
<evidence type="ECO:0000256" key="3">
    <source>
        <dbReference type="SAM" id="Phobius"/>
    </source>
</evidence>
<dbReference type="SUPFAM" id="SSF54427">
    <property type="entry name" value="NTF2-like"/>
    <property type="match status" value="1"/>
</dbReference>
<organism evidence="4 5">
    <name type="scientific">Elasticomyces elasticus</name>
    <dbReference type="NCBI Taxonomy" id="574655"/>
    <lineage>
        <taxon>Eukaryota</taxon>
        <taxon>Fungi</taxon>
        <taxon>Dikarya</taxon>
        <taxon>Ascomycota</taxon>
        <taxon>Pezizomycotina</taxon>
        <taxon>Dothideomycetes</taxon>
        <taxon>Dothideomycetidae</taxon>
        <taxon>Mycosphaerellales</taxon>
        <taxon>Teratosphaeriaceae</taxon>
        <taxon>Elasticomyces</taxon>
    </lineage>
</organism>
<dbReference type="Proteomes" id="UP001310594">
    <property type="component" value="Unassembled WGS sequence"/>
</dbReference>
<sequence>MSQYSAEVPKNDLVKPEIKSYYENFYAVSDTPDAHEKYASLFTKDARLIMASKGVSGRDEILEMRKGMWEKVAKRSHKPEKIFSFGAGKDEVMLFGTVDYELKDGKKTTVEWSARAVFAEEDGDLKMSFYQVYLSSFVHQNFATSQPAPHITDQHRDANTAPTTHTHDDVTASHHHHIQHTPAQRAKAHMATMPRVGVVGGAFCVLGAVGSLLGLLGKQTTTTPPPPSTPAAPSLPPPTTATYGPSPFLAVSNATMAPITMEMPDFPVPAPAISPLFSLLFALAMVLLACVSVYHKAAALRAVARAVYGAGEKLKVAFALASPFFSAANTCWSILDPAIEKLAPYTPQAAKDAITAAMTVVYMCYNLGATEMLAYRVVQLETKLRKLARIYIKLRRDYLAESAALRGERDSARNRADREATRCQGLTLAFLYRVTAMQTAANIRERSLEFSRAAAFAAERLLEKLRARTMKAEFEAARSERRLVWTTNELRIALKQVEPERLRANTETKRVEALTIEALAQKTENERKDAEIKEVRAALVKLEELNQSQVEQIEELTKRPNELKKELEEKTEELNTLSAAAKLALESAVAHAEGAEEKQYKRDARYGQAAHLKIVREKDEELKGLRTALREARALVKTLTQQPMEELKQVKFELATANLELAGSMDEVKALEKTIADREEACKRTHRSKTAFRKRLETKIDEERARLEAKFEVEKKQFEMQVEEMKEQSHGHIADEERKLLEGRIEEMKEQFDGQVDEERKQFEIQLTEQKTSLLNLTCSVDKLTDMLCKAESNPEVPIEGPSEEPPAAMKAVFAVSLEVVKKLETTKKSETTLSRYNRNQKFLIAFLKTKWPGGAPGMEGPNGINHQCREYTIEVDRKNKAEAAARNQIAATASPNIAGPTKPTLALPTVTAGNDASAQALGGANGGNGVQTLAGPANIAGPTKPTLALPTKLTLALPTATANTGASAQALGGANGGNAAENPAGPANNIALVDPQLFAPAGGVVQAPVAHAGNANQQIVGPGEQNTTVQTPVQSTFGNAAKTPEYNFFGPPTTATSINASIHAQQAAEPGVQPNALAPQFNFFGPTANATGFNASTNAPQAAEPAAQPNAMGPPFNFFGPTANATGFNASTYAPQAAEPGAQPDAMVPQQALPGPVLVNAAGTAQAEEQNEDDAQAEEENGDNNNANAEDAAAVDKSPEERAIHNIIEIERELGEKNPNVYMTPEKKQQLRQERDQLISVLTREKKAFKETWDETFEKGRKRLGLW</sequence>
<feature type="compositionally biased region" description="Pro residues" evidence="2">
    <location>
        <begin position="223"/>
        <end position="239"/>
    </location>
</feature>
<keyword evidence="3" id="KW-1133">Transmembrane helix</keyword>
<keyword evidence="1" id="KW-0175">Coiled coil</keyword>
<keyword evidence="3" id="KW-0472">Membrane</keyword>
<name>A0AAN7WJT9_9PEZI</name>
<reference evidence="4" key="1">
    <citation type="submission" date="2023-08" db="EMBL/GenBank/DDBJ databases">
        <title>Black Yeasts Isolated from many extreme environments.</title>
        <authorList>
            <person name="Coleine C."/>
            <person name="Stajich J.E."/>
            <person name="Selbmann L."/>
        </authorList>
    </citation>
    <scope>NUCLEOTIDE SEQUENCE</scope>
    <source>
        <strain evidence="4">CCFEE 5810</strain>
    </source>
</reference>
<feature type="coiled-coil region" evidence="1">
    <location>
        <begin position="615"/>
        <end position="758"/>
    </location>
</feature>
<feature type="region of interest" description="Disordered" evidence="2">
    <location>
        <begin position="1164"/>
        <end position="1203"/>
    </location>
</feature>